<dbReference type="CDD" id="cd00130">
    <property type="entry name" value="PAS"/>
    <property type="match status" value="3"/>
</dbReference>
<keyword evidence="4" id="KW-0808">Transferase</keyword>
<protein>
    <recommendedName>
        <fullName evidence="2">histidine kinase</fullName>
        <ecNumber evidence="2">2.7.13.3</ecNumber>
    </recommendedName>
</protein>
<dbReference type="InterPro" id="IPR036890">
    <property type="entry name" value="HATPase_C_sf"/>
</dbReference>
<feature type="domain" description="Histidine kinase" evidence="8">
    <location>
        <begin position="556"/>
        <end position="768"/>
    </location>
</feature>
<dbReference type="Gene3D" id="1.10.287.130">
    <property type="match status" value="1"/>
</dbReference>
<keyword evidence="5 11" id="KW-0418">Kinase</keyword>
<dbReference type="PANTHER" id="PTHR43047:SF72">
    <property type="entry name" value="OSMOSENSING HISTIDINE PROTEIN KINASE SLN1"/>
    <property type="match status" value="1"/>
</dbReference>
<dbReference type="OrthoDB" id="9813151at2"/>
<evidence type="ECO:0000256" key="5">
    <source>
        <dbReference type="ARBA" id="ARBA00022777"/>
    </source>
</evidence>
<dbReference type="Proteomes" id="UP000240912">
    <property type="component" value="Unassembled WGS sequence"/>
</dbReference>
<organism evidence="11 12">
    <name type="scientific">Pedobacter yulinensis</name>
    <dbReference type="NCBI Taxonomy" id="2126353"/>
    <lineage>
        <taxon>Bacteria</taxon>
        <taxon>Pseudomonadati</taxon>
        <taxon>Bacteroidota</taxon>
        <taxon>Sphingobacteriia</taxon>
        <taxon>Sphingobacteriales</taxon>
        <taxon>Sphingobacteriaceae</taxon>
        <taxon>Pedobacter</taxon>
    </lineage>
</organism>
<dbReference type="SUPFAM" id="SSF55874">
    <property type="entry name" value="ATPase domain of HSP90 chaperone/DNA topoisomerase II/histidine kinase"/>
    <property type="match status" value="1"/>
</dbReference>
<sequence>MNMIKDSPFAMYTCDGDGRITFYNVAAAELWGREPDPDKDFWSGALKMYDSAGREIAAGGTAVLPTIQSGIASDSEHISIARPDGQVRHLKMYIRPLPGQAGETPGAFITLLDVTENYDYDRRNALLSAIVESSDDAIISKDLDGTIRSWNHGAERVFGYTEQEAVGKSITMLIPRNRLTEEDQILSSIRKGEKIDHFETQRVRRDGQQIPISLTVSPIKNRRGEIVGASKVARDISDRQDAASKQAMLAAIVESSDDAIISKRLDGTITSWNAGAQRIFGYSEAETVGKSITILIPESRLHEEEHIIDNIKNGRRVDHFQTIRLHKAGYEIPISLTVSPIRDLKGQIIGASKVARDVTEQVRSQDLLKRYAENMEMLNSIGKSISEKLDIQTILQRVTDATKKITGATFGAFLYNTMNEEGESLSLYALSGTAAAPGPVLAAADKAFFQQMFSEPVSVRLDNLGSHPEYSRQMPELAFAGMELKPASLLTVPVVSGSGQLIGGLIFGHPEPAVFTADHEDIVGSIASQAAVAIERSRLFEELQLLSEKKDEFVALASHELKTPLTSIKGYLQVLARNHAGQADSLFLNKCLSQVEKLNSLIADMLDMSKIEAGKLVFNLEELDIRALLADVIDTFRHTSQSHEIIASIPDGPVVIQADRQRMEQALVNLVGNAIKYSPNAQSIRVMLEENAEQVAFHIEDQGIGLSPDEQKKIFSRFYRSEQATRFSGLGLGLYLTKQIIDRHHGELTVRSEQGKGSVFSFSLPREQPVALPVTEWGADLNDRLLAGSH</sequence>
<dbReference type="SMART" id="SM00086">
    <property type="entry name" value="PAC"/>
    <property type="match status" value="3"/>
</dbReference>
<dbReference type="SMART" id="SM00065">
    <property type="entry name" value="GAF"/>
    <property type="match status" value="1"/>
</dbReference>
<evidence type="ECO:0000259" key="8">
    <source>
        <dbReference type="PROSITE" id="PS50109"/>
    </source>
</evidence>
<evidence type="ECO:0000259" key="10">
    <source>
        <dbReference type="PROSITE" id="PS50113"/>
    </source>
</evidence>
<dbReference type="PRINTS" id="PR00344">
    <property type="entry name" value="BCTRLSENSOR"/>
</dbReference>
<dbReference type="RefSeq" id="WP_107214982.1">
    <property type="nucleotide sequence ID" value="NZ_KZ686269.1"/>
</dbReference>
<feature type="domain" description="PAC" evidence="10">
    <location>
        <begin position="196"/>
        <end position="248"/>
    </location>
</feature>
<dbReference type="SMART" id="SM00387">
    <property type="entry name" value="HATPase_c"/>
    <property type="match status" value="1"/>
</dbReference>
<evidence type="ECO:0000313" key="12">
    <source>
        <dbReference type="Proteomes" id="UP000240912"/>
    </source>
</evidence>
<name>A0A2T3HK11_9SPHI</name>
<dbReference type="InterPro" id="IPR013656">
    <property type="entry name" value="PAS_4"/>
</dbReference>
<dbReference type="InterPro" id="IPR000014">
    <property type="entry name" value="PAS"/>
</dbReference>
<comment type="caution">
    <text evidence="11">The sequence shown here is derived from an EMBL/GenBank/DDBJ whole genome shotgun (WGS) entry which is preliminary data.</text>
</comment>
<evidence type="ECO:0000256" key="2">
    <source>
        <dbReference type="ARBA" id="ARBA00012438"/>
    </source>
</evidence>
<dbReference type="PROSITE" id="PS50109">
    <property type="entry name" value="HIS_KIN"/>
    <property type="match status" value="1"/>
</dbReference>
<dbReference type="FunFam" id="1.10.287.130:FF:000001">
    <property type="entry name" value="Two-component sensor histidine kinase"/>
    <property type="match status" value="1"/>
</dbReference>
<keyword evidence="6" id="KW-0902">Two-component regulatory system</keyword>
<dbReference type="InterPro" id="IPR029016">
    <property type="entry name" value="GAF-like_dom_sf"/>
</dbReference>
<feature type="domain" description="PAS" evidence="9">
    <location>
        <begin position="123"/>
        <end position="192"/>
    </location>
</feature>
<dbReference type="InterPro" id="IPR000700">
    <property type="entry name" value="PAS-assoc_C"/>
</dbReference>
<dbReference type="GO" id="GO:0005886">
    <property type="term" value="C:plasma membrane"/>
    <property type="evidence" value="ECO:0007669"/>
    <property type="project" value="TreeGrafter"/>
</dbReference>
<dbReference type="InterPro" id="IPR005467">
    <property type="entry name" value="His_kinase_dom"/>
</dbReference>
<evidence type="ECO:0000256" key="1">
    <source>
        <dbReference type="ARBA" id="ARBA00000085"/>
    </source>
</evidence>
<dbReference type="GO" id="GO:0000155">
    <property type="term" value="F:phosphorelay sensor kinase activity"/>
    <property type="evidence" value="ECO:0007669"/>
    <property type="project" value="InterPro"/>
</dbReference>
<dbReference type="Gene3D" id="3.30.565.10">
    <property type="entry name" value="Histidine kinase-like ATPase, C-terminal domain"/>
    <property type="match status" value="1"/>
</dbReference>
<dbReference type="SUPFAM" id="SSF55781">
    <property type="entry name" value="GAF domain-like"/>
    <property type="match status" value="1"/>
</dbReference>
<dbReference type="Pfam" id="PF13185">
    <property type="entry name" value="GAF_2"/>
    <property type="match status" value="1"/>
</dbReference>
<dbReference type="InterPro" id="IPR004358">
    <property type="entry name" value="Sig_transdc_His_kin-like_C"/>
</dbReference>
<dbReference type="InterPro" id="IPR001610">
    <property type="entry name" value="PAC"/>
</dbReference>
<dbReference type="InterPro" id="IPR003594">
    <property type="entry name" value="HATPase_dom"/>
</dbReference>
<keyword evidence="12" id="KW-1185">Reference proteome</keyword>
<dbReference type="SUPFAM" id="SSF55785">
    <property type="entry name" value="PYP-like sensor domain (PAS domain)"/>
    <property type="match status" value="3"/>
</dbReference>
<feature type="domain" description="PAS" evidence="9">
    <location>
        <begin position="245"/>
        <end position="314"/>
    </location>
</feature>
<dbReference type="Pfam" id="PF02518">
    <property type="entry name" value="HATPase_c"/>
    <property type="match status" value="1"/>
</dbReference>
<dbReference type="AlphaFoldDB" id="A0A2T3HK11"/>
<evidence type="ECO:0000313" key="11">
    <source>
        <dbReference type="EMBL" id="PST82721.1"/>
    </source>
</evidence>
<proteinExistence type="predicted"/>
<dbReference type="GO" id="GO:0009927">
    <property type="term" value="F:histidine phosphotransfer kinase activity"/>
    <property type="evidence" value="ECO:0007669"/>
    <property type="project" value="TreeGrafter"/>
</dbReference>
<dbReference type="InterPro" id="IPR003018">
    <property type="entry name" value="GAF"/>
</dbReference>
<dbReference type="CDD" id="cd00082">
    <property type="entry name" value="HisKA"/>
    <property type="match status" value="1"/>
</dbReference>
<dbReference type="SMART" id="SM00388">
    <property type="entry name" value="HisKA"/>
    <property type="match status" value="1"/>
</dbReference>
<dbReference type="InterPro" id="IPR003661">
    <property type="entry name" value="HisK_dim/P_dom"/>
</dbReference>
<dbReference type="FunFam" id="3.30.565.10:FF:000006">
    <property type="entry name" value="Sensor histidine kinase WalK"/>
    <property type="match status" value="1"/>
</dbReference>
<dbReference type="Pfam" id="PF00989">
    <property type="entry name" value="PAS"/>
    <property type="match status" value="2"/>
</dbReference>
<keyword evidence="7" id="KW-0472">Membrane</keyword>
<dbReference type="InterPro" id="IPR013767">
    <property type="entry name" value="PAS_fold"/>
</dbReference>
<dbReference type="EMBL" id="PYLS01000005">
    <property type="protein sequence ID" value="PST82721.1"/>
    <property type="molecule type" value="Genomic_DNA"/>
</dbReference>
<dbReference type="Pfam" id="PF00512">
    <property type="entry name" value="HisKA"/>
    <property type="match status" value="1"/>
</dbReference>
<evidence type="ECO:0000256" key="6">
    <source>
        <dbReference type="ARBA" id="ARBA00023012"/>
    </source>
</evidence>
<evidence type="ECO:0000259" key="9">
    <source>
        <dbReference type="PROSITE" id="PS50112"/>
    </source>
</evidence>
<reference evidence="11 12" key="1">
    <citation type="submission" date="2018-03" db="EMBL/GenBank/DDBJ databases">
        <authorList>
            <person name="Keele B.F."/>
        </authorList>
    </citation>
    <scope>NUCLEOTIDE SEQUENCE [LARGE SCALE GENOMIC DNA]</scope>
    <source>
        <strain evidence="11 12">YL28-9</strain>
    </source>
</reference>
<dbReference type="GO" id="GO:0006355">
    <property type="term" value="P:regulation of DNA-templated transcription"/>
    <property type="evidence" value="ECO:0007669"/>
    <property type="project" value="InterPro"/>
</dbReference>
<accession>A0A2T3HK11</accession>
<evidence type="ECO:0000256" key="3">
    <source>
        <dbReference type="ARBA" id="ARBA00022553"/>
    </source>
</evidence>
<dbReference type="PANTHER" id="PTHR43047">
    <property type="entry name" value="TWO-COMPONENT HISTIDINE PROTEIN KINASE"/>
    <property type="match status" value="1"/>
</dbReference>
<keyword evidence="3" id="KW-0597">Phosphoprotein</keyword>
<dbReference type="PROSITE" id="PS50112">
    <property type="entry name" value="PAS"/>
    <property type="match status" value="2"/>
</dbReference>
<dbReference type="InterPro" id="IPR035965">
    <property type="entry name" value="PAS-like_dom_sf"/>
</dbReference>
<evidence type="ECO:0000256" key="4">
    <source>
        <dbReference type="ARBA" id="ARBA00022679"/>
    </source>
</evidence>
<dbReference type="NCBIfam" id="TIGR00229">
    <property type="entry name" value="sensory_box"/>
    <property type="match status" value="2"/>
</dbReference>
<feature type="domain" description="PAC" evidence="10">
    <location>
        <begin position="316"/>
        <end position="370"/>
    </location>
</feature>
<gene>
    <name evidence="11" type="ORF">C7T94_08685</name>
</gene>
<dbReference type="EC" id="2.7.13.3" evidence="2"/>
<evidence type="ECO:0000256" key="7">
    <source>
        <dbReference type="ARBA" id="ARBA00023136"/>
    </source>
</evidence>
<dbReference type="Gene3D" id="3.30.450.20">
    <property type="entry name" value="PAS domain"/>
    <property type="match status" value="3"/>
</dbReference>
<dbReference type="Pfam" id="PF08448">
    <property type="entry name" value="PAS_4"/>
    <property type="match status" value="1"/>
</dbReference>
<dbReference type="Gene3D" id="3.30.450.40">
    <property type="match status" value="1"/>
</dbReference>
<dbReference type="CDD" id="cd00075">
    <property type="entry name" value="HATPase"/>
    <property type="match status" value="1"/>
</dbReference>
<dbReference type="SMART" id="SM00091">
    <property type="entry name" value="PAS"/>
    <property type="match status" value="2"/>
</dbReference>
<dbReference type="PROSITE" id="PS50113">
    <property type="entry name" value="PAC"/>
    <property type="match status" value="2"/>
</dbReference>
<comment type="catalytic activity">
    <reaction evidence="1">
        <text>ATP + protein L-histidine = ADP + protein N-phospho-L-histidine.</text>
        <dbReference type="EC" id="2.7.13.3"/>
    </reaction>
</comment>